<dbReference type="SUPFAM" id="SSF103473">
    <property type="entry name" value="MFS general substrate transporter"/>
    <property type="match status" value="1"/>
</dbReference>
<evidence type="ECO:0000256" key="7">
    <source>
        <dbReference type="SAM" id="Phobius"/>
    </source>
</evidence>
<feature type="transmembrane region" description="Helical" evidence="7">
    <location>
        <begin position="96"/>
        <end position="113"/>
    </location>
</feature>
<dbReference type="RefSeq" id="WP_123064574.1">
    <property type="nucleotide sequence ID" value="NZ_RIAS01000006.1"/>
</dbReference>
<dbReference type="InterPro" id="IPR020846">
    <property type="entry name" value="MFS_dom"/>
</dbReference>
<evidence type="ECO:0000313" key="10">
    <source>
        <dbReference type="Proteomes" id="UP000323664"/>
    </source>
</evidence>
<feature type="transmembrane region" description="Helical" evidence="7">
    <location>
        <begin position="384"/>
        <end position="403"/>
    </location>
</feature>
<dbReference type="InterPro" id="IPR011701">
    <property type="entry name" value="MFS"/>
</dbReference>
<feature type="transmembrane region" description="Helical" evidence="7">
    <location>
        <begin position="182"/>
        <end position="201"/>
    </location>
</feature>
<dbReference type="PANTHER" id="PTHR23523:SF2">
    <property type="entry name" value="2-NITROIMIDAZOLE TRANSPORTER"/>
    <property type="match status" value="1"/>
</dbReference>
<keyword evidence="4 7" id="KW-1133">Transmembrane helix</keyword>
<keyword evidence="5 7" id="KW-0472">Membrane</keyword>
<dbReference type="Proteomes" id="UP000323664">
    <property type="component" value="Unassembled WGS sequence"/>
</dbReference>
<feature type="transmembrane region" description="Helical" evidence="7">
    <location>
        <begin position="27"/>
        <end position="45"/>
    </location>
</feature>
<keyword evidence="2" id="KW-0813">Transport</keyword>
<evidence type="ECO:0000256" key="4">
    <source>
        <dbReference type="ARBA" id="ARBA00022989"/>
    </source>
</evidence>
<feature type="transmembrane region" description="Helical" evidence="7">
    <location>
        <begin position="355"/>
        <end position="378"/>
    </location>
</feature>
<dbReference type="InterPro" id="IPR052524">
    <property type="entry name" value="MFS_Cyanate_Porter"/>
</dbReference>
<sequence>MPSPTTQLQHSAPSGGEQPSQQTSQTFGLLLAGIIVIAATMRSPITATGPVVELIRSDTGIGHTMAGLLTSLPLIAFAAVSPFAPRLAKRFGLETALLLAVIIVTSGITLRLLPSVLALYAGTALLGCGIALSNVLLPSLIKRDFPLRVGIITGLYSVSMNMFASISSGISVPVAEASSLGWRASLGVWACLSLLAVFLWLPQARRGRKQMLYVTSQSENAPTRLRTSSLAWFVTLFMGIQSLIFYTTITWLPEILADQGFSAASAGWMLSLMQMVSVPATFIVPILAGKTRDQRLLTTITCLCLIIGYALLFSDAPVLVTIGVALAGIGAGASFGLVTMFFVLRTSHAREAASLSGMAQSFGYMLAAGGPLLFGLMHDWTKGWTLPLLIQVLLAIGLLMTGLQASKDRTVS</sequence>
<comment type="caution">
    <text evidence="9">The sequence shown here is derived from an EMBL/GenBank/DDBJ whole genome shotgun (WGS) entry which is preliminary data.</text>
</comment>
<evidence type="ECO:0000256" key="5">
    <source>
        <dbReference type="ARBA" id="ARBA00023136"/>
    </source>
</evidence>
<evidence type="ECO:0000256" key="1">
    <source>
        <dbReference type="ARBA" id="ARBA00004651"/>
    </source>
</evidence>
<feature type="transmembrane region" description="Helical" evidence="7">
    <location>
        <begin position="261"/>
        <end position="284"/>
    </location>
</feature>
<evidence type="ECO:0000313" key="9">
    <source>
        <dbReference type="EMBL" id="KAA8784743.1"/>
    </source>
</evidence>
<feature type="transmembrane region" description="Helical" evidence="7">
    <location>
        <begin position="119"/>
        <end position="137"/>
    </location>
</feature>
<organism evidence="9 10">
    <name type="scientific">Paenibacillus amylolyticus</name>
    <dbReference type="NCBI Taxonomy" id="1451"/>
    <lineage>
        <taxon>Bacteria</taxon>
        <taxon>Bacillati</taxon>
        <taxon>Bacillota</taxon>
        <taxon>Bacilli</taxon>
        <taxon>Bacillales</taxon>
        <taxon>Paenibacillaceae</taxon>
        <taxon>Paenibacillus</taxon>
    </lineage>
</organism>
<accession>A0A5M9WTH1</accession>
<dbReference type="CDD" id="cd17339">
    <property type="entry name" value="MFS_NIMT_CynX_like"/>
    <property type="match status" value="1"/>
</dbReference>
<evidence type="ECO:0000259" key="8">
    <source>
        <dbReference type="PROSITE" id="PS50850"/>
    </source>
</evidence>
<keyword evidence="3 7" id="KW-0812">Transmembrane</keyword>
<dbReference type="Gene3D" id="1.20.1250.20">
    <property type="entry name" value="MFS general substrate transporter like domains"/>
    <property type="match status" value="2"/>
</dbReference>
<reference evidence="9 10" key="1">
    <citation type="journal article" date="2019" name="J. Ind. Microbiol. Biotechnol.">
        <title>Paenibacillus amylolyticus 27C64 has a diverse set of carbohydrate-active enzymes and complete pectin deconstruction system.</title>
        <authorList>
            <person name="Keggi C."/>
            <person name="Doran-Peterson J."/>
        </authorList>
    </citation>
    <scope>NUCLEOTIDE SEQUENCE [LARGE SCALE GENOMIC DNA]</scope>
    <source>
        <strain evidence="9 10">27C64</strain>
    </source>
</reference>
<dbReference type="PROSITE" id="PS50850">
    <property type="entry name" value="MFS"/>
    <property type="match status" value="1"/>
</dbReference>
<feature type="domain" description="Major facilitator superfamily (MFS) profile" evidence="8">
    <location>
        <begin position="28"/>
        <end position="409"/>
    </location>
</feature>
<evidence type="ECO:0000256" key="3">
    <source>
        <dbReference type="ARBA" id="ARBA00022692"/>
    </source>
</evidence>
<name>A0A5M9WTH1_PAEAM</name>
<dbReference type="GO" id="GO:0005886">
    <property type="term" value="C:plasma membrane"/>
    <property type="evidence" value="ECO:0007669"/>
    <property type="project" value="UniProtKB-SubCell"/>
</dbReference>
<feature type="transmembrane region" description="Helical" evidence="7">
    <location>
        <begin position="65"/>
        <end position="84"/>
    </location>
</feature>
<feature type="transmembrane region" description="Helical" evidence="7">
    <location>
        <begin position="149"/>
        <end position="170"/>
    </location>
</feature>
<dbReference type="AlphaFoldDB" id="A0A5M9WTH1"/>
<evidence type="ECO:0000256" key="2">
    <source>
        <dbReference type="ARBA" id="ARBA00022448"/>
    </source>
</evidence>
<feature type="transmembrane region" description="Helical" evidence="7">
    <location>
        <begin position="296"/>
        <end position="313"/>
    </location>
</feature>
<feature type="transmembrane region" description="Helical" evidence="7">
    <location>
        <begin position="230"/>
        <end position="249"/>
    </location>
</feature>
<dbReference type="GO" id="GO:0022857">
    <property type="term" value="F:transmembrane transporter activity"/>
    <property type="evidence" value="ECO:0007669"/>
    <property type="project" value="InterPro"/>
</dbReference>
<dbReference type="EMBL" id="RIAS01000006">
    <property type="protein sequence ID" value="KAA8784743.1"/>
    <property type="molecule type" value="Genomic_DNA"/>
</dbReference>
<gene>
    <name evidence="9" type="ORF">EC604_12885</name>
</gene>
<feature type="region of interest" description="Disordered" evidence="6">
    <location>
        <begin position="1"/>
        <end position="22"/>
    </location>
</feature>
<dbReference type="Pfam" id="PF07690">
    <property type="entry name" value="MFS_1"/>
    <property type="match status" value="1"/>
</dbReference>
<protein>
    <submittedName>
        <fullName evidence="9">MFS transporter</fullName>
    </submittedName>
</protein>
<dbReference type="PANTHER" id="PTHR23523">
    <property type="match status" value="1"/>
</dbReference>
<proteinExistence type="predicted"/>
<evidence type="ECO:0000256" key="6">
    <source>
        <dbReference type="SAM" id="MobiDB-lite"/>
    </source>
</evidence>
<feature type="transmembrane region" description="Helical" evidence="7">
    <location>
        <begin position="319"/>
        <end position="343"/>
    </location>
</feature>
<dbReference type="InterPro" id="IPR036259">
    <property type="entry name" value="MFS_trans_sf"/>
</dbReference>
<dbReference type="OrthoDB" id="9797740at2"/>
<comment type="subcellular location">
    <subcellularLocation>
        <location evidence="1">Cell membrane</location>
        <topology evidence="1">Multi-pass membrane protein</topology>
    </subcellularLocation>
</comment>